<dbReference type="InterPro" id="IPR032329">
    <property type="entry name" value="DUF4855"/>
</dbReference>
<evidence type="ECO:0000313" key="4">
    <source>
        <dbReference type="Proteomes" id="UP001549749"/>
    </source>
</evidence>
<reference evidence="3 4" key="1">
    <citation type="submission" date="2024-06" db="EMBL/GenBank/DDBJ databases">
        <title>Chitinophaga defluvii sp. nov., isolated from municipal sewage.</title>
        <authorList>
            <person name="Zhang L."/>
        </authorList>
    </citation>
    <scope>NUCLEOTIDE SEQUENCE [LARGE SCALE GENOMIC DNA]</scope>
    <source>
        <strain evidence="3 4">H8</strain>
    </source>
</reference>
<sequence>MRRNTFFLVLMLVSLSAISCNKQYMYPNYDGNEKKDTTKTEPEGPEGNVTKTNIRDLVLIYGGGADGPQVWAKDAFYPYVVYENNSAFDWMFDGFLFLELKDGKGHAYTTGHSPEPALKPQWESLMDKYFSKDHSFDALDQCITDVIVKTGAPARKRKVIVGIPEPMKGATQWGELNGKMLDFSKDEDRITACNWFIDQVKEKFAAAGYANIELEGFYWIAEEVENTAPIISAIGSHLEKAKNSFLWIPWWKSPGYDNYKPYGFSDVYLQPNYFFSNDVPYSRLQEACNEASKYKINLEVEFDERVLGGKGQKLYDYLEVFEQNNVYENKKLAYYQSENTILKLYQSSNAMDKALYQRFSEIVTKRQKVDKPAYIGN</sequence>
<evidence type="ECO:0000256" key="1">
    <source>
        <dbReference type="SAM" id="MobiDB-lite"/>
    </source>
</evidence>
<comment type="caution">
    <text evidence="3">The sequence shown here is derived from an EMBL/GenBank/DDBJ whole genome shotgun (WGS) entry which is preliminary data.</text>
</comment>
<keyword evidence="2" id="KW-0732">Signal</keyword>
<evidence type="ECO:0000313" key="3">
    <source>
        <dbReference type="EMBL" id="MET7000378.1"/>
    </source>
</evidence>
<dbReference type="RefSeq" id="WP_354662938.1">
    <property type="nucleotide sequence ID" value="NZ_JBEXAC010000002.1"/>
</dbReference>
<keyword evidence="4" id="KW-1185">Reference proteome</keyword>
<feature type="compositionally biased region" description="Basic and acidic residues" evidence="1">
    <location>
        <begin position="31"/>
        <end position="42"/>
    </location>
</feature>
<dbReference type="Proteomes" id="UP001549749">
    <property type="component" value="Unassembled WGS sequence"/>
</dbReference>
<evidence type="ECO:0000256" key="2">
    <source>
        <dbReference type="SAM" id="SignalP"/>
    </source>
</evidence>
<gene>
    <name evidence="3" type="ORF">ABR189_23505</name>
</gene>
<dbReference type="Pfam" id="PF16147">
    <property type="entry name" value="DUF4855"/>
    <property type="match status" value="1"/>
</dbReference>
<organism evidence="3 4">
    <name type="scientific">Chitinophaga defluvii</name>
    <dbReference type="NCBI Taxonomy" id="3163343"/>
    <lineage>
        <taxon>Bacteria</taxon>
        <taxon>Pseudomonadati</taxon>
        <taxon>Bacteroidota</taxon>
        <taxon>Chitinophagia</taxon>
        <taxon>Chitinophagales</taxon>
        <taxon>Chitinophagaceae</taxon>
        <taxon>Chitinophaga</taxon>
    </lineage>
</organism>
<protein>
    <submittedName>
        <fullName evidence="3">DUF4855 domain-containing protein</fullName>
    </submittedName>
</protein>
<feature type="region of interest" description="Disordered" evidence="1">
    <location>
        <begin position="30"/>
        <end position="49"/>
    </location>
</feature>
<name>A0ABV2TBG5_9BACT</name>
<accession>A0ABV2TBG5</accession>
<dbReference type="EMBL" id="JBEXAC010000002">
    <property type="protein sequence ID" value="MET7000378.1"/>
    <property type="molecule type" value="Genomic_DNA"/>
</dbReference>
<feature type="signal peptide" evidence="2">
    <location>
        <begin position="1"/>
        <end position="19"/>
    </location>
</feature>
<feature type="chain" id="PRO_5046121807" evidence="2">
    <location>
        <begin position="20"/>
        <end position="377"/>
    </location>
</feature>
<dbReference type="PROSITE" id="PS51257">
    <property type="entry name" value="PROKAR_LIPOPROTEIN"/>
    <property type="match status" value="1"/>
</dbReference>
<proteinExistence type="predicted"/>